<dbReference type="InParanoid" id="S8EQ78"/>
<evidence type="ECO:0000313" key="2">
    <source>
        <dbReference type="EMBL" id="EPT06213.1"/>
    </source>
</evidence>
<name>S8EQ78_FOMSC</name>
<reference evidence="2 3" key="1">
    <citation type="journal article" date="2012" name="Science">
        <title>The Paleozoic origin of enzymatic lignin decomposition reconstructed from 31 fungal genomes.</title>
        <authorList>
            <person name="Floudas D."/>
            <person name="Binder M."/>
            <person name="Riley R."/>
            <person name="Barry K."/>
            <person name="Blanchette R.A."/>
            <person name="Henrissat B."/>
            <person name="Martinez A.T."/>
            <person name="Otillar R."/>
            <person name="Spatafora J.W."/>
            <person name="Yadav J.S."/>
            <person name="Aerts A."/>
            <person name="Benoit I."/>
            <person name="Boyd A."/>
            <person name="Carlson A."/>
            <person name="Copeland A."/>
            <person name="Coutinho P.M."/>
            <person name="de Vries R.P."/>
            <person name="Ferreira P."/>
            <person name="Findley K."/>
            <person name="Foster B."/>
            <person name="Gaskell J."/>
            <person name="Glotzer D."/>
            <person name="Gorecki P."/>
            <person name="Heitman J."/>
            <person name="Hesse C."/>
            <person name="Hori C."/>
            <person name="Igarashi K."/>
            <person name="Jurgens J.A."/>
            <person name="Kallen N."/>
            <person name="Kersten P."/>
            <person name="Kohler A."/>
            <person name="Kuees U."/>
            <person name="Kumar T.K.A."/>
            <person name="Kuo A."/>
            <person name="LaButti K."/>
            <person name="Larrondo L.F."/>
            <person name="Lindquist E."/>
            <person name="Ling A."/>
            <person name="Lombard V."/>
            <person name="Lucas S."/>
            <person name="Lundell T."/>
            <person name="Martin R."/>
            <person name="McLaughlin D.J."/>
            <person name="Morgenstern I."/>
            <person name="Morin E."/>
            <person name="Murat C."/>
            <person name="Nagy L.G."/>
            <person name="Nolan M."/>
            <person name="Ohm R.A."/>
            <person name="Patyshakuliyeva A."/>
            <person name="Rokas A."/>
            <person name="Ruiz-Duenas F.J."/>
            <person name="Sabat G."/>
            <person name="Salamov A."/>
            <person name="Samejima M."/>
            <person name="Schmutz J."/>
            <person name="Slot J.C."/>
            <person name="St John F."/>
            <person name="Stenlid J."/>
            <person name="Sun H."/>
            <person name="Sun S."/>
            <person name="Syed K."/>
            <person name="Tsang A."/>
            <person name="Wiebenga A."/>
            <person name="Young D."/>
            <person name="Pisabarro A."/>
            <person name="Eastwood D.C."/>
            <person name="Martin F."/>
            <person name="Cullen D."/>
            <person name="Grigoriev I.V."/>
            <person name="Hibbett D.S."/>
        </authorList>
    </citation>
    <scope>NUCLEOTIDE SEQUENCE</scope>
    <source>
        <strain evidence="3">FP-58527</strain>
    </source>
</reference>
<organism evidence="2 3">
    <name type="scientific">Fomitopsis schrenkii</name>
    <name type="common">Brown rot fungus</name>
    <dbReference type="NCBI Taxonomy" id="2126942"/>
    <lineage>
        <taxon>Eukaryota</taxon>
        <taxon>Fungi</taxon>
        <taxon>Dikarya</taxon>
        <taxon>Basidiomycota</taxon>
        <taxon>Agaricomycotina</taxon>
        <taxon>Agaricomycetes</taxon>
        <taxon>Polyporales</taxon>
        <taxon>Fomitopsis</taxon>
    </lineage>
</organism>
<dbReference type="Proteomes" id="UP000015241">
    <property type="component" value="Unassembled WGS sequence"/>
</dbReference>
<dbReference type="AlphaFoldDB" id="S8EQ78"/>
<gene>
    <name evidence="2" type="ORF">FOMPIDRAFT_1021224</name>
</gene>
<dbReference type="STRING" id="743788.S8EQ78"/>
<dbReference type="HOGENOM" id="CLU_026014_0_0_1"/>
<evidence type="ECO:0000256" key="1">
    <source>
        <dbReference type="SAM" id="SignalP"/>
    </source>
</evidence>
<dbReference type="EMBL" id="KE504122">
    <property type="protein sequence ID" value="EPT06213.1"/>
    <property type="molecule type" value="Genomic_DNA"/>
</dbReference>
<proteinExistence type="predicted"/>
<protein>
    <submittedName>
        <fullName evidence="2">Uncharacterized protein</fullName>
    </submittedName>
</protein>
<dbReference type="OrthoDB" id="2153847at2759"/>
<sequence>MLSPKYIALALVATVWALPFKREVPQEHSHEIVLESVRPMLNLNNPQNIQDPVFALLGDAAAAAGAGTVTNLACLQQAVADQAFTNAKAAGNTTGMVFSLLFRAIERNTGAVGTASALCNETAANPEVAAISQHQDPASTNAASTNKAITLELAKQIASVGGDPTLALMSGTFAPGQIGDPTAKGNSCDDANDQLGCIFTQNLLVDDATTEEINAAVAGVSASAGAGDNASATATSDAATATASDATGTCGAVVTVTVTASSAAATSNVAVASTASAAATATATAAAGGNLQTFTGALGGITAPAVTAGGRGFVVANNDSFLNVAAALGRSCDVQHNQCANLANSGGQSFTVGDCDTQDTQCRAATS</sequence>
<feature type="chain" id="PRO_5004550875" evidence="1">
    <location>
        <begin position="18"/>
        <end position="367"/>
    </location>
</feature>
<keyword evidence="1" id="KW-0732">Signal</keyword>
<dbReference type="eggNOG" id="ENOG502QTC3">
    <property type="taxonomic scope" value="Eukaryota"/>
</dbReference>
<keyword evidence="3" id="KW-1185">Reference proteome</keyword>
<accession>S8EQ78</accession>
<evidence type="ECO:0000313" key="3">
    <source>
        <dbReference type="Proteomes" id="UP000015241"/>
    </source>
</evidence>
<feature type="signal peptide" evidence="1">
    <location>
        <begin position="1"/>
        <end position="17"/>
    </location>
</feature>